<keyword evidence="2" id="KW-1185">Reference proteome</keyword>
<proteinExistence type="predicted"/>
<reference evidence="1" key="1">
    <citation type="submission" date="2023-07" db="EMBL/GenBank/DDBJ databases">
        <title>Chromosome-level Genome Assembly of Striped Snakehead (Channa striata).</title>
        <authorList>
            <person name="Liu H."/>
        </authorList>
    </citation>
    <scope>NUCLEOTIDE SEQUENCE</scope>
    <source>
        <strain evidence="1">Gz</strain>
        <tissue evidence="1">Muscle</tissue>
    </source>
</reference>
<sequence>MDKTFFIPFAGQCGVSPVVRRRDEEGGAGACIPPAPPCLCVRPLPERKPHLPGSQQPAASHSSSPRRSARLCSVPVASLGVGASCVTTKVRSLCSRRRDGSALSPLNTGNSFSFKNTGIAHTCLRHEP</sequence>
<evidence type="ECO:0000313" key="1">
    <source>
        <dbReference type="EMBL" id="KAK2854114.1"/>
    </source>
</evidence>
<accession>A0AA88NC02</accession>
<evidence type="ECO:0000313" key="2">
    <source>
        <dbReference type="Proteomes" id="UP001187415"/>
    </source>
</evidence>
<gene>
    <name evidence="1" type="ORF">Q5P01_006775</name>
</gene>
<name>A0AA88NC02_CHASR</name>
<protein>
    <submittedName>
        <fullName evidence="1">Uncharacterized protein</fullName>
    </submittedName>
</protein>
<dbReference type="AlphaFoldDB" id="A0AA88NC02"/>
<dbReference type="EMBL" id="JAUPFM010000004">
    <property type="protein sequence ID" value="KAK2854114.1"/>
    <property type="molecule type" value="Genomic_DNA"/>
</dbReference>
<dbReference type="Proteomes" id="UP001187415">
    <property type="component" value="Unassembled WGS sequence"/>
</dbReference>
<organism evidence="1 2">
    <name type="scientific">Channa striata</name>
    <name type="common">Snakehead murrel</name>
    <name type="synonym">Ophicephalus striatus</name>
    <dbReference type="NCBI Taxonomy" id="64152"/>
    <lineage>
        <taxon>Eukaryota</taxon>
        <taxon>Metazoa</taxon>
        <taxon>Chordata</taxon>
        <taxon>Craniata</taxon>
        <taxon>Vertebrata</taxon>
        <taxon>Euteleostomi</taxon>
        <taxon>Actinopterygii</taxon>
        <taxon>Neopterygii</taxon>
        <taxon>Teleostei</taxon>
        <taxon>Neoteleostei</taxon>
        <taxon>Acanthomorphata</taxon>
        <taxon>Anabantaria</taxon>
        <taxon>Anabantiformes</taxon>
        <taxon>Channoidei</taxon>
        <taxon>Channidae</taxon>
        <taxon>Channa</taxon>
    </lineage>
</organism>
<comment type="caution">
    <text evidence="1">The sequence shown here is derived from an EMBL/GenBank/DDBJ whole genome shotgun (WGS) entry which is preliminary data.</text>
</comment>